<dbReference type="Pfam" id="PF00903">
    <property type="entry name" value="Glyoxalase"/>
    <property type="match status" value="1"/>
</dbReference>
<keyword evidence="3" id="KW-1185">Reference proteome</keyword>
<feature type="domain" description="VOC" evidence="1">
    <location>
        <begin position="5"/>
        <end position="120"/>
    </location>
</feature>
<evidence type="ECO:0000313" key="3">
    <source>
        <dbReference type="Proteomes" id="UP000646365"/>
    </source>
</evidence>
<evidence type="ECO:0000259" key="1">
    <source>
        <dbReference type="PROSITE" id="PS51819"/>
    </source>
</evidence>
<organism evidence="2 3">
    <name type="scientific">Aliidongia dinghuensis</name>
    <dbReference type="NCBI Taxonomy" id="1867774"/>
    <lineage>
        <taxon>Bacteria</taxon>
        <taxon>Pseudomonadati</taxon>
        <taxon>Pseudomonadota</taxon>
        <taxon>Alphaproteobacteria</taxon>
        <taxon>Rhodospirillales</taxon>
        <taxon>Dongiaceae</taxon>
        <taxon>Aliidongia</taxon>
    </lineage>
</organism>
<reference evidence="2" key="2">
    <citation type="submission" date="2020-09" db="EMBL/GenBank/DDBJ databases">
        <authorList>
            <person name="Sun Q."/>
            <person name="Zhou Y."/>
        </authorList>
    </citation>
    <scope>NUCLEOTIDE SEQUENCE</scope>
    <source>
        <strain evidence="2">CGMCC 1.15725</strain>
    </source>
</reference>
<dbReference type="AlphaFoldDB" id="A0A8J2YTY7"/>
<dbReference type="RefSeq" id="WP_189046408.1">
    <property type="nucleotide sequence ID" value="NZ_BMJQ01000006.1"/>
</dbReference>
<accession>A0A8J2YTY7</accession>
<dbReference type="Proteomes" id="UP000646365">
    <property type="component" value="Unassembled WGS sequence"/>
</dbReference>
<gene>
    <name evidence="2" type="ORF">GCM10011611_26450</name>
</gene>
<dbReference type="Gene3D" id="3.10.180.10">
    <property type="entry name" value="2,3-Dihydroxybiphenyl 1,2-Dioxygenase, domain 1"/>
    <property type="match status" value="1"/>
</dbReference>
<dbReference type="SUPFAM" id="SSF54593">
    <property type="entry name" value="Glyoxalase/Bleomycin resistance protein/Dihydroxybiphenyl dioxygenase"/>
    <property type="match status" value="1"/>
</dbReference>
<dbReference type="InterPro" id="IPR029068">
    <property type="entry name" value="Glyas_Bleomycin-R_OHBP_Dase"/>
</dbReference>
<dbReference type="PANTHER" id="PTHR46142:SF3">
    <property type="entry name" value="F18B13.24 PROTEIN"/>
    <property type="match status" value="1"/>
</dbReference>
<dbReference type="PROSITE" id="PS51819">
    <property type="entry name" value="VOC"/>
    <property type="match status" value="1"/>
</dbReference>
<evidence type="ECO:0000313" key="2">
    <source>
        <dbReference type="EMBL" id="GGF19267.1"/>
    </source>
</evidence>
<comment type="caution">
    <text evidence="2">The sequence shown here is derived from an EMBL/GenBank/DDBJ whole genome shotgun (WGS) entry which is preliminary data.</text>
</comment>
<dbReference type="InterPro" id="IPR037523">
    <property type="entry name" value="VOC_core"/>
</dbReference>
<sequence>MPAIAMDHFTILTEDVSATVAFYGDILGLEPGPRPPFDFPGAWLYGDGRPILHVVGGRPLPQDPQGVLDHMAFTATGLKETLRRLDARGVSYDLRQLPGGGLWQLFFLDPSGARVELDFRGEETAPEGWQE</sequence>
<dbReference type="EMBL" id="BMJQ01000006">
    <property type="protein sequence ID" value="GGF19267.1"/>
    <property type="molecule type" value="Genomic_DNA"/>
</dbReference>
<proteinExistence type="predicted"/>
<dbReference type="PANTHER" id="PTHR46142">
    <property type="match status" value="1"/>
</dbReference>
<name>A0A8J2YTY7_9PROT</name>
<reference evidence="2" key="1">
    <citation type="journal article" date="2014" name="Int. J. Syst. Evol. Microbiol.">
        <title>Complete genome sequence of Corynebacterium casei LMG S-19264T (=DSM 44701T), isolated from a smear-ripened cheese.</title>
        <authorList>
            <consortium name="US DOE Joint Genome Institute (JGI-PGF)"/>
            <person name="Walter F."/>
            <person name="Albersmeier A."/>
            <person name="Kalinowski J."/>
            <person name="Ruckert C."/>
        </authorList>
    </citation>
    <scope>NUCLEOTIDE SEQUENCE</scope>
    <source>
        <strain evidence="2">CGMCC 1.15725</strain>
    </source>
</reference>
<dbReference type="InterPro" id="IPR004360">
    <property type="entry name" value="Glyas_Fos-R_dOase_dom"/>
</dbReference>
<protein>
    <submittedName>
        <fullName evidence="2">Glyoxalase</fullName>
    </submittedName>
</protein>